<dbReference type="Proteomes" id="UP000185596">
    <property type="component" value="Unassembled WGS sequence"/>
</dbReference>
<evidence type="ECO:0000256" key="2">
    <source>
        <dbReference type="ARBA" id="ARBA00007254"/>
    </source>
</evidence>
<evidence type="ECO:0000256" key="9">
    <source>
        <dbReference type="ARBA" id="ARBA00023303"/>
    </source>
</evidence>
<keyword evidence="7 10" id="KW-0406">Ion transport</keyword>
<dbReference type="InterPro" id="IPR037673">
    <property type="entry name" value="MSC/AndL"/>
</dbReference>
<reference evidence="12 13" key="1">
    <citation type="submission" date="2016-12" db="EMBL/GenBank/DDBJ databases">
        <title>The draft genome sequence of Actinophytocola sp. 11-183.</title>
        <authorList>
            <person name="Wang W."/>
            <person name="Yuan L."/>
        </authorList>
    </citation>
    <scope>NUCLEOTIDE SEQUENCE [LARGE SCALE GENOMIC DNA]</scope>
    <source>
        <strain evidence="12 13">11-183</strain>
    </source>
</reference>
<dbReference type="Pfam" id="PF01741">
    <property type="entry name" value="MscL"/>
    <property type="match status" value="1"/>
</dbReference>
<dbReference type="InterPro" id="IPR036019">
    <property type="entry name" value="MscL_channel"/>
</dbReference>
<dbReference type="PROSITE" id="PS01327">
    <property type="entry name" value="MSCL"/>
    <property type="match status" value="1"/>
</dbReference>
<feature type="compositionally biased region" description="Low complexity" evidence="11">
    <location>
        <begin position="175"/>
        <end position="184"/>
    </location>
</feature>
<evidence type="ECO:0000256" key="1">
    <source>
        <dbReference type="ARBA" id="ARBA00004651"/>
    </source>
</evidence>
<keyword evidence="8 10" id="KW-0472">Membrane</keyword>
<dbReference type="OrthoDB" id="9810350at2"/>
<keyword evidence="9 10" id="KW-0407">Ion channel</keyword>
<evidence type="ECO:0000313" key="13">
    <source>
        <dbReference type="Proteomes" id="UP000185596"/>
    </source>
</evidence>
<dbReference type="GO" id="GO:0005886">
    <property type="term" value="C:plasma membrane"/>
    <property type="evidence" value="ECO:0007669"/>
    <property type="project" value="UniProtKB-SubCell"/>
</dbReference>
<keyword evidence="4 10" id="KW-1003">Cell membrane</keyword>
<evidence type="ECO:0000256" key="6">
    <source>
        <dbReference type="ARBA" id="ARBA00022989"/>
    </source>
</evidence>
<accession>A0A1Q8CLK6</accession>
<dbReference type="PANTHER" id="PTHR30266">
    <property type="entry name" value="MECHANOSENSITIVE CHANNEL MSCL"/>
    <property type="match status" value="1"/>
</dbReference>
<dbReference type="InterPro" id="IPR001185">
    <property type="entry name" value="MS_channel"/>
</dbReference>
<comment type="caution">
    <text evidence="12">The sequence shown here is derived from an EMBL/GenBank/DDBJ whole genome shotgun (WGS) entry which is preliminary data.</text>
</comment>
<evidence type="ECO:0000256" key="11">
    <source>
        <dbReference type="SAM" id="MobiDB-lite"/>
    </source>
</evidence>
<keyword evidence="13" id="KW-1185">Reference proteome</keyword>
<dbReference type="GO" id="GO:0008381">
    <property type="term" value="F:mechanosensitive monoatomic ion channel activity"/>
    <property type="evidence" value="ECO:0007669"/>
    <property type="project" value="UniProtKB-UniRule"/>
</dbReference>
<evidence type="ECO:0000256" key="10">
    <source>
        <dbReference type="HAMAP-Rule" id="MF_00115"/>
    </source>
</evidence>
<dbReference type="HAMAP" id="MF_00115">
    <property type="entry name" value="MscL"/>
    <property type="match status" value="1"/>
</dbReference>
<evidence type="ECO:0000256" key="8">
    <source>
        <dbReference type="ARBA" id="ARBA00023136"/>
    </source>
</evidence>
<keyword evidence="3 10" id="KW-0813">Transport</keyword>
<dbReference type="InterPro" id="IPR019823">
    <property type="entry name" value="Mechanosensitive_channel_CS"/>
</dbReference>
<organism evidence="12 13">
    <name type="scientific">Actinophytocola xanthii</name>
    <dbReference type="NCBI Taxonomy" id="1912961"/>
    <lineage>
        <taxon>Bacteria</taxon>
        <taxon>Bacillati</taxon>
        <taxon>Actinomycetota</taxon>
        <taxon>Actinomycetes</taxon>
        <taxon>Pseudonocardiales</taxon>
        <taxon>Pseudonocardiaceae</taxon>
    </lineage>
</organism>
<feature type="transmembrane region" description="Helical" evidence="10">
    <location>
        <begin position="38"/>
        <end position="59"/>
    </location>
</feature>
<dbReference type="STRING" id="1912961.BU204_23400"/>
<dbReference type="Gene3D" id="1.10.1200.120">
    <property type="entry name" value="Large-conductance mechanosensitive channel, MscL, domain 1"/>
    <property type="match status" value="1"/>
</dbReference>
<dbReference type="EMBL" id="MSIE01000044">
    <property type="protein sequence ID" value="OLF15231.1"/>
    <property type="molecule type" value="Genomic_DNA"/>
</dbReference>
<feature type="region of interest" description="Disordered" evidence="11">
    <location>
        <begin position="128"/>
        <end position="184"/>
    </location>
</feature>
<dbReference type="SUPFAM" id="SSF81330">
    <property type="entry name" value="Gated mechanosensitive channel"/>
    <property type="match status" value="1"/>
</dbReference>
<gene>
    <name evidence="10" type="primary">mscL</name>
    <name evidence="12" type="ORF">BU204_23400</name>
</gene>
<keyword evidence="6 10" id="KW-1133">Transmembrane helix</keyword>
<comment type="subunit">
    <text evidence="10">Homopentamer.</text>
</comment>
<feature type="transmembrane region" description="Helical" evidence="10">
    <location>
        <begin position="71"/>
        <end position="94"/>
    </location>
</feature>
<dbReference type="NCBIfam" id="TIGR00220">
    <property type="entry name" value="mscL"/>
    <property type="match status" value="1"/>
</dbReference>
<evidence type="ECO:0000256" key="5">
    <source>
        <dbReference type="ARBA" id="ARBA00022692"/>
    </source>
</evidence>
<dbReference type="AlphaFoldDB" id="A0A1Q8CLK6"/>
<comment type="function">
    <text evidence="10">Channel that opens in response to stretch forces in the membrane lipid bilayer. May participate in the regulation of osmotic pressure changes within the cell.</text>
</comment>
<comment type="subcellular location">
    <subcellularLocation>
        <location evidence="1 10">Cell membrane</location>
        <topology evidence="1 10">Multi-pass membrane protein</topology>
    </subcellularLocation>
</comment>
<evidence type="ECO:0000256" key="4">
    <source>
        <dbReference type="ARBA" id="ARBA00022475"/>
    </source>
</evidence>
<evidence type="ECO:0000256" key="3">
    <source>
        <dbReference type="ARBA" id="ARBA00022448"/>
    </source>
</evidence>
<dbReference type="NCBIfam" id="NF001842">
    <property type="entry name" value="PRK00567.1-3"/>
    <property type="match status" value="1"/>
</dbReference>
<sequence>MLKGFKDFLMRGNVIDLAVAVVIGTAFTAIVTSVTEHLIQPLIAAIGGANVSGLAWTIVDGNPKSTVDFAAVITAIINFLIVAAVVYFMLVYPLKKIQERRKRGEEEGPSEPSEVELLIEIRDLLQQQREQGQPQGFQPQGFQPQTPPPAQPTGPVYPHQPAPGQYPPQQPPGPGTQRPGSPGY</sequence>
<evidence type="ECO:0000256" key="7">
    <source>
        <dbReference type="ARBA" id="ARBA00023065"/>
    </source>
</evidence>
<evidence type="ECO:0000313" key="12">
    <source>
        <dbReference type="EMBL" id="OLF15231.1"/>
    </source>
</evidence>
<feature type="compositionally biased region" description="Low complexity" evidence="11">
    <location>
        <begin position="128"/>
        <end position="144"/>
    </location>
</feature>
<keyword evidence="5 10" id="KW-0812">Transmembrane</keyword>
<protein>
    <recommendedName>
        <fullName evidence="10">Large-conductance mechanosensitive channel</fullName>
    </recommendedName>
</protein>
<comment type="similarity">
    <text evidence="2 10">Belongs to the MscL family.</text>
</comment>
<dbReference type="PRINTS" id="PR01264">
    <property type="entry name" value="MECHCHANNEL"/>
</dbReference>
<feature type="compositionally biased region" description="Pro residues" evidence="11">
    <location>
        <begin position="158"/>
        <end position="174"/>
    </location>
</feature>
<proteinExistence type="inferred from homology"/>
<name>A0A1Q8CLK6_9PSEU</name>
<feature type="transmembrane region" description="Helical" evidence="10">
    <location>
        <begin position="12"/>
        <end position="31"/>
    </location>
</feature>
<dbReference type="PANTHER" id="PTHR30266:SF2">
    <property type="entry name" value="LARGE-CONDUCTANCE MECHANOSENSITIVE CHANNEL"/>
    <property type="match status" value="1"/>
</dbReference>